<feature type="compositionally biased region" description="Acidic residues" evidence="6">
    <location>
        <begin position="150"/>
        <end position="160"/>
    </location>
</feature>
<feature type="region of interest" description="Disordered" evidence="6">
    <location>
        <begin position="72"/>
        <end position="161"/>
    </location>
</feature>
<dbReference type="GO" id="GO:0045292">
    <property type="term" value="P:mRNA cis splicing, via spliceosome"/>
    <property type="evidence" value="ECO:0007669"/>
    <property type="project" value="TreeGrafter"/>
</dbReference>
<comment type="caution">
    <text evidence="7">The sequence shown here is derived from an EMBL/GenBank/DDBJ whole genome shotgun (WGS) entry which is preliminary data.</text>
</comment>
<comment type="similarity">
    <text evidence="2">Belongs to the CWC15 family.</text>
</comment>
<keyword evidence="8" id="KW-1185">Reference proteome</keyword>
<evidence type="ECO:0000256" key="1">
    <source>
        <dbReference type="ARBA" id="ARBA00003777"/>
    </source>
</evidence>
<evidence type="ECO:0000256" key="2">
    <source>
        <dbReference type="ARBA" id="ARBA00006644"/>
    </source>
</evidence>
<dbReference type="Pfam" id="PF04889">
    <property type="entry name" value="Cwf_Cwc_15"/>
    <property type="match status" value="1"/>
</dbReference>
<dbReference type="AlphaFoldDB" id="A0A1Q2YEV4"/>
<dbReference type="OrthoDB" id="30179at2759"/>
<dbReference type="EMBL" id="BDGI01000056">
    <property type="protein sequence ID" value="GAV28090.1"/>
    <property type="molecule type" value="Genomic_DNA"/>
</dbReference>
<feature type="compositionally biased region" description="Basic and acidic residues" evidence="6">
    <location>
        <begin position="44"/>
        <end position="55"/>
    </location>
</feature>
<dbReference type="InterPro" id="IPR006973">
    <property type="entry name" value="Cwf_Cwc_15"/>
</dbReference>
<feature type="compositionally biased region" description="Acidic residues" evidence="6">
    <location>
        <begin position="106"/>
        <end position="115"/>
    </location>
</feature>
<dbReference type="PANTHER" id="PTHR12718:SF2">
    <property type="entry name" value="SPLICEOSOME-ASSOCIATED PROTEIN CWC15 HOMOLOG"/>
    <property type="match status" value="1"/>
</dbReference>
<evidence type="ECO:0000256" key="6">
    <source>
        <dbReference type="SAM" id="MobiDB-lite"/>
    </source>
</evidence>
<name>A0A1Q2YEV4_9ASCO</name>
<evidence type="ECO:0000313" key="7">
    <source>
        <dbReference type="EMBL" id="GAV28090.1"/>
    </source>
</evidence>
<feature type="compositionally biased region" description="Basic and acidic residues" evidence="6">
    <location>
        <begin position="87"/>
        <end position="100"/>
    </location>
</feature>
<evidence type="ECO:0000313" key="8">
    <source>
        <dbReference type="Proteomes" id="UP000186136"/>
    </source>
</evidence>
<evidence type="ECO:0000256" key="4">
    <source>
        <dbReference type="ARBA" id="ARBA00022664"/>
    </source>
</evidence>
<feature type="region of interest" description="Disordered" evidence="6">
    <location>
        <begin position="1"/>
        <end position="55"/>
    </location>
</feature>
<feature type="region of interest" description="Disordered" evidence="6">
    <location>
        <begin position="203"/>
        <end position="238"/>
    </location>
</feature>
<dbReference type="Proteomes" id="UP000186136">
    <property type="component" value="Unassembled WGS sequence"/>
</dbReference>
<protein>
    <recommendedName>
        <fullName evidence="3">Pre-mRNA-splicing factor CWC15</fullName>
    </recommendedName>
</protein>
<keyword evidence="5" id="KW-0508">mRNA splicing</keyword>
<evidence type="ECO:0000256" key="3">
    <source>
        <dbReference type="ARBA" id="ARBA00020693"/>
    </source>
</evidence>
<keyword evidence="4" id="KW-0507">mRNA processing</keyword>
<dbReference type="GO" id="GO:0071013">
    <property type="term" value="C:catalytic step 2 spliceosome"/>
    <property type="evidence" value="ECO:0007669"/>
    <property type="project" value="TreeGrafter"/>
</dbReference>
<dbReference type="PANTHER" id="PTHR12718">
    <property type="entry name" value="CELL CYCLE CONTROL PROTEIN CWF15"/>
    <property type="match status" value="1"/>
</dbReference>
<comment type="function">
    <text evidence="1">Involved in pre-mRNA splicing.</text>
</comment>
<reference evidence="7 8" key="1">
    <citation type="submission" date="2016-08" db="EMBL/GenBank/DDBJ databases">
        <title>Whole genome shotgun sequence of Pichia membranifaciens KS47-1.</title>
        <authorList>
            <person name="Konishi M."/>
            <person name="Ishida M."/>
            <person name="Arakawa T."/>
            <person name="Kato Y."/>
            <person name="Horiuchi J."/>
        </authorList>
    </citation>
    <scope>NUCLEOTIDE SEQUENCE [LARGE SCALE GENOMIC DNA]</scope>
    <source>
        <strain evidence="7 8">KS47-1</strain>
    </source>
</reference>
<accession>A0A1Q2YEV4</accession>
<feature type="compositionally biased region" description="Basic and acidic residues" evidence="6">
    <location>
        <begin position="122"/>
        <end position="140"/>
    </location>
</feature>
<feature type="compositionally biased region" description="Polar residues" evidence="6">
    <location>
        <begin position="218"/>
        <end position="238"/>
    </location>
</feature>
<proteinExistence type="inferred from homology"/>
<feature type="compositionally biased region" description="Basic residues" evidence="6">
    <location>
        <begin position="24"/>
        <end position="43"/>
    </location>
</feature>
<sequence>MSSAHRPTFDHARGKEKKVASSIFHKRALPSHSKLKFRSKKARRNEEFHDYTEKETVKSSYDIKERVLEPYRLGDIRKTLKTGEQSAEEKIGALDEREGDATGSDEMGEGAETEAMESASGDIEHDGEEIHGRSEDESKIGSRNGSGSGSDEDEDEDEEEALLKEIENIRKEREEAKRKGEEEKIALRAKSSNPLLAVEEINEGNTPGVTPKKKSWRNVKTMSKKPNMSQADRFSNDTLKSDFHKDFLDRYVQ</sequence>
<evidence type="ECO:0000256" key="5">
    <source>
        <dbReference type="ARBA" id="ARBA00023187"/>
    </source>
</evidence>
<organism evidence="7 8">
    <name type="scientific">Pichia membranifaciens</name>
    <dbReference type="NCBI Taxonomy" id="4926"/>
    <lineage>
        <taxon>Eukaryota</taxon>
        <taxon>Fungi</taxon>
        <taxon>Dikarya</taxon>
        <taxon>Ascomycota</taxon>
        <taxon>Saccharomycotina</taxon>
        <taxon>Pichiomycetes</taxon>
        <taxon>Pichiales</taxon>
        <taxon>Pichiaceae</taxon>
        <taxon>Pichia</taxon>
    </lineage>
</organism>
<dbReference type="GO" id="GO:0003723">
    <property type="term" value="F:RNA binding"/>
    <property type="evidence" value="ECO:0007669"/>
    <property type="project" value="TreeGrafter"/>
</dbReference>
<gene>
    <name evidence="7" type="ORF">PMKS-001558</name>
</gene>
<feature type="compositionally biased region" description="Basic and acidic residues" evidence="6">
    <location>
        <begin position="7"/>
        <end position="19"/>
    </location>
</feature>